<dbReference type="InterPro" id="IPR036388">
    <property type="entry name" value="WH-like_DNA-bd_sf"/>
</dbReference>
<comment type="similarity">
    <text evidence="1">Belongs to the LysR transcriptional regulatory family.</text>
</comment>
<evidence type="ECO:0000256" key="2">
    <source>
        <dbReference type="ARBA" id="ARBA00023015"/>
    </source>
</evidence>
<organism evidence="6 7">
    <name type="scientific">Methylophaga thalassica</name>
    <dbReference type="NCBI Taxonomy" id="40223"/>
    <lineage>
        <taxon>Bacteria</taxon>
        <taxon>Pseudomonadati</taxon>
        <taxon>Pseudomonadota</taxon>
        <taxon>Gammaproteobacteria</taxon>
        <taxon>Thiotrichales</taxon>
        <taxon>Piscirickettsiaceae</taxon>
        <taxon>Methylophaga</taxon>
    </lineage>
</organism>
<reference evidence="6" key="1">
    <citation type="journal article" date="2014" name="Int. J. Syst. Evol. Microbiol.">
        <title>Complete genome of a new Firmicutes species belonging to the dominant human colonic microbiota ('Ruminococcus bicirculans') reveals two chromosomes and a selective capacity to utilize plant glucans.</title>
        <authorList>
            <consortium name="NISC Comparative Sequencing Program"/>
            <person name="Wegmann U."/>
            <person name="Louis P."/>
            <person name="Goesmann A."/>
            <person name="Henrissat B."/>
            <person name="Duncan S.H."/>
            <person name="Flint H.J."/>
        </authorList>
    </citation>
    <scope>NUCLEOTIDE SEQUENCE</scope>
    <source>
        <strain evidence="6">NBRC 102424</strain>
    </source>
</reference>
<keyword evidence="3" id="KW-0238">DNA-binding</keyword>
<dbReference type="Gene3D" id="1.10.10.10">
    <property type="entry name" value="Winged helix-like DNA-binding domain superfamily/Winged helix DNA-binding domain"/>
    <property type="match status" value="1"/>
</dbReference>
<proteinExistence type="inferred from homology"/>
<dbReference type="InterPro" id="IPR005119">
    <property type="entry name" value="LysR_subst-bd"/>
</dbReference>
<comment type="caution">
    <text evidence="6">The sequence shown here is derived from an EMBL/GenBank/DDBJ whole genome shotgun (WGS) entry which is preliminary data.</text>
</comment>
<gene>
    <name evidence="6" type="ORF">GCM10007891_23860</name>
</gene>
<accession>A0ABQ5TWG2</accession>
<dbReference type="PANTHER" id="PTHR30346:SF30">
    <property type="entry name" value="SMALL NEUTRAL PROTEASE REGULATORY PROTEIN"/>
    <property type="match status" value="1"/>
</dbReference>
<reference evidence="6" key="2">
    <citation type="submission" date="2023-01" db="EMBL/GenBank/DDBJ databases">
        <title>Draft genome sequence of Methylophaga thalassica strain NBRC 102424.</title>
        <authorList>
            <person name="Sun Q."/>
            <person name="Mori K."/>
        </authorList>
    </citation>
    <scope>NUCLEOTIDE SEQUENCE</scope>
    <source>
        <strain evidence="6">NBRC 102424</strain>
    </source>
</reference>
<dbReference type="Proteomes" id="UP001161423">
    <property type="component" value="Unassembled WGS sequence"/>
</dbReference>
<dbReference type="EMBL" id="BSND01000006">
    <property type="protein sequence ID" value="GLQ00533.1"/>
    <property type="molecule type" value="Genomic_DNA"/>
</dbReference>
<evidence type="ECO:0000313" key="7">
    <source>
        <dbReference type="Proteomes" id="UP001161423"/>
    </source>
</evidence>
<dbReference type="SUPFAM" id="SSF53850">
    <property type="entry name" value="Periplasmic binding protein-like II"/>
    <property type="match status" value="1"/>
</dbReference>
<keyword evidence="4" id="KW-0804">Transcription</keyword>
<dbReference type="InterPro" id="IPR036390">
    <property type="entry name" value="WH_DNA-bd_sf"/>
</dbReference>
<dbReference type="PROSITE" id="PS50931">
    <property type="entry name" value="HTH_LYSR"/>
    <property type="match status" value="1"/>
</dbReference>
<dbReference type="Gene3D" id="3.40.190.290">
    <property type="match status" value="1"/>
</dbReference>
<name>A0ABQ5TWG2_9GAMM</name>
<dbReference type="RefSeq" id="WP_007144134.1">
    <property type="nucleotide sequence ID" value="NZ_BSND01000006.1"/>
</dbReference>
<feature type="domain" description="HTH lysR-type" evidence="5">
    <location>
        <begin position="1"/>
        <end position="58"/>
    </location>
</feature>
<evidence type="ECO:0000259" key="5">
    <source>
        <dbReference type="PROSITE" id="PS50931"/>
    </source>
</evidence>
<keyword evidence="2" id="KW-0805">Transcription regulation</keyword>
<dbReference type="Pfam" id="PF03466">
    <property type="entry name" value="LysR_substrate"/>
    <property type="match status" value="1"/>
</dbReference>
<dbReference type="PANTHER" id="PTHR30346">
    <property type="entry name" value="TRANSCRIPTIONAL DUAL REGULATOR HCAR-RELATED"/>
    <property type="match status" value="1"/>
</dbReference>
<evidence type="ECO:0000256" key="4">
    <source>
        <dbReference type="ARBA" id="ARBA00023163"/>
    </source>
</evidence>
<evidence type="ECO:0000256" key="3">
    <source>
        <dbReference type="ARBA" id="ARBA00023125"/>
    </source>
</evidence>
<dbReference type="SUPFAM" id="SSF46785">
    <property type="entry name" value="Winged helix' DNA-binding domain"/>
    <property type="match status" value="1"/>
</dbReference>
<dbReference type="PRINTS" id="PR00039">
    <property type="entry name" value="HTHLYSR"/>
</dbReference>
<evidence type="ECO:0000256" key="1">
    <source>
        <dbReference type="ARBA" id="ARBA00009437"/>
    </source>
</evidence>
<dbReference type="CDD" id="cd08436">
    <property type="entry name" value="PBP2_LTTR_like_3"/>
    <property type="match status" value="1"/>
</dbReference>
<protein>
    <submittedName>
        <fullName evidence="6">LysR family transcriptional regulator</fullName>
    </submittedName>
</protein>
<sequence>MNLRQIEYVVAIAEESSFTLAAQRCHTVQSALSHQIAKLEEELGVVLFERTSRKVSLTLAGQAFVEQAKRTLDAVQKIYVDVTATSGLVSGRLNVGMISAMTAVDIVSSLAQFHQRYPNVEVGLKTAGSERLIADVLNHRLDVAFIGLWLDEVLSGYEYIRIAEEALVTVLPMSHSLCQHKELSLHQLASEPMVNYPKDSSARRQTDEAFLSAGLSSNVKFVVDHVSLIEQLVARGLAYGIVPEPVAANFSGIKAIPIKEAPKRALYMIWSKGPSPAAQAFMSLIHELL</sequence>
<evidence type="ECO:0000313" key="6">
    <source>
        <dbReference type="EMBL" id="GLQ00533.1"/>
    </source>
</evidence>
<dbReference type="Pfam" id="PF00126">
    <property type="entry name" value="HTH_1"/>
    <property type="match status" value="1"/>
</dbReference>
<dbReference type="InterPro" id="IPR000847">
    <property type="entry name" value="LysR_HTH_N"/>
</dbReference>
<keyword evidence="7" id="KW-1185">Reference proteome</keyword>